<accession>A0ABP7API7</accession>
<evidence type="ECO:0000256" key="2">
    <source>
        <dbReference type="ARBA" id="ARBA00022729"/>
    </source>
</evidence>
<evidence type="ECO:0000313" key="5">
    <source>
        <dbReference type="EMBL" id="GAA3637178.1"/>
    </source>
</evidence>
<protein>
    <recommendedName>
        <fullName evidence="4">Leucine-binding protein domain-containing protein</fullName>
    </recommendedName>
</protein>
<feature type="domain" description="Leucine-binding protein" evidence="4">
    <location>
        <begin position="37"/>
        <end position="368"/>
    </location>
</feature>
<gene>
    <name evidence="5" type="ORF">GCM10022223_64930</name>
</gene>
<comment type="caution">
    <text evidence="5">The sequence shown here is derived from an EMBL/GenBank/DDBJ whole genome shotgun (WGS) entry which is preliminary data.</text>
</comment>
<proteinExistence type="inferred from homology"/>
<evidence type="ECO:0000259" key="4">
    <source>
        <dbReference type="Pfam" id="PF13458"/>
    </source>
</evidence>
<evidence type="ECO:0000313" key="6">
    <source>
        <dbReference type="Proteomes" id="UP001501074"/>
    </source>
</evidence>
<dbReference type="RefSeq" id="WP_231481627.1">
    <property type="nucleotide sequence ID" value="NZ_BAAAZO010000012.1"/>
</dbReference>
<name>A0ABP7API7_9ACTN</name>
<organism evidence="5 6">
    <name type="scientific">Kineosporia mesophila</name>
    <dbReference type="NCBI Taxonomy" id="566012"/>
    <lineage>
        <taxon>Bacteria</taxon>
        <taxon>Bacillati</taxon>
        <taxon>Actinomycetota</taxon>
        <taxon>Actinomycetes</taxon>
        <taxon>Kineosporiales</taxon>
        <taxon>Kineosporiaceae</taxon>
        <taxon>Kineosporia</taxon>
    </lineage>
</organism>
<keyword evidence="6" id="KW-1185">Reference proteome</keyword>
<dbReference type="InterPro" id="IPR028082">
    <property type="entry name" value="Peripla_BP_I"/>
</dbReference>
<keyword evidence="2 3" id="KW-0732">Signal</keyword>
<comment type="similarity">
    <text evidence="1">Belongs to the leucine-binding protein family.</text>
</comment>
<feature type="signal peptide" evidence="3">
    <location>
        <begin position="1"/>
        <end position="19"/>
    </location>
</feature>
<dbReference type="Proteomes" id="UP001501074">
    <property type="component" value="Unassembled WGS sequence"/>
</dbReference>
<sequence length="420" mass="44036">MGKPVRALAIVAVATLGIAACGGGSSDGAESGGGKTLTIATDLPLQGASADASTDTNNMIELYLESIGNKVGDYTIKLEKYDNSTATAGQWDAATCTANAQKHVASDTEVAVMGEFNSGCSKLEAPVLNQDPNGPMLQVSHAATNPGLTKTWDPGEPELYAPSGKKSFARVVTTDDYQGTAAADFAKEDLKVTSCYILNDNQTYGQGIAKAFQTQAEKNGIKILGNEAYDEKAPNYTALFQKIKGMNPDCIYVGGIYDLNGGQLLKDKVSVLGDNEKVKFMVPDGWTGYPALDKQPQAVGLYATFAGLATEQLQKQGGAAADLLKKYEAKYGQGPRTSYALYGVAGVQVILEAIKNSDGTKKGVRDAVFEGAGVTIPAADSATGKDIKIDPATGDTTAKDISVLQEKDGEQKFLKAQPVE</sequence>
<evidence type="ECO:0000256" key="3">
    <source>
        <dbReference type="SAM" id="SignalP"/>
    </source>
</evidence>
<dbReference type="PANTHER" id="PTHR47151:SF2">
    <property type="entry name" value="AMINO ACID BINDING PROTEIN"/>
    <property type="match status" value="1"/>
</dbReference>
<dbReference type="EMBL" id="BAAAZO010000012">
    <property type="protein sequence ID" value="GAA3637178.1"/>
    <property type="molecule type" value="Genomic_DNA"/>
</dbReference>
<dbReference type="PROSITE" id="PS51257">
    <property type="entry name" value="PROKAR_LIPOPROTEIN"/>
    <property type="match status" value="1"/>
</dbReference>
<evidence type="ECO:0000256" key="1">
    <source>
        <dbReference type="ARBA" id="ARBA00010062"/>
    </source>
</evidence>
<dbReference type="SUPFAM" id="SSF53822">
    <property type="entry name" value="Periplasmic binding protein-like I"/>
    <property type="match status" value="1"/>
</dbReference>
<dbReference type="InterPro" id="IPR028081">
    <property type="entry name" value="Leu-bd"/>
</dbReference>
<dbReference type="PANTHER" id="PTHR47151">
    <property type="entry name" value="LEU/ILE/VAL-BINDING ABC TRANSPORTER SUBUNIT"/>
    <property type="match status" value="1"/>
</dbReference>
<dbReference type="CDD" id="cd06342">
    <property type="entry name" value="PBP1_ABC_LIVBP-like"/>
    <property type="match status" value="1"/>
</dbReference>
<dbReference type="Gene3D" id="3.40.50.2300">
    <property type="match status" value="2"/>
</dbReference>
<feature type="chain" id="PRO_5045274253" description="Leucine-binding protein domain-containing protein" evidence="3">
    <location>
        <begin position="20"/>
        <end position="420"/>
    </location>
</feature>
<dbReference type="Pfam" id="PF13458">
    <property type="entry name" value="Peripla_BP_6"/>
    <property type="match status" value="1"/>
</dbReference>
<reference evidence="6" key="1">
    <citation type="journal article" date="2019" name="Int. J. Syst. Evol. Microbiol.">
        <title>The Global Catalogue of Microorganisms (GCM) 10K type strain sequencing project: providing services to taxonomists for standard genome sequencing and annotation.</title>
        <authorList>
            <consortium name="The Broad Institute Genomics Platform"/>
            <consortium name="The Broad Institute Genome Sequencing Center for Infectious Disease"/>
            <person name="Wu L."/>
            <person name="Ma J."/>
        </authorList>
    </citation>
    <scope>NUCLEOTIDE SEQUENCE [LARGE SCALE GENOMIC DNA]</scope>
    <source>
        <strain evidence="6">JCM 16902</strain>
    </source>
</reference>